<dbReference type="AlphaFoldDB" id="H9UKY2"/>
<name>H9UKY2_SPIAZ</name>
<dbReference type="Proteomes" id="UP000007383">
    <property type="component" value="Chromosome"/>
</dbReference>
<reference evidence="2" key="1">
    <citation type="journal article" date="2013" name="Stand. Genomic Sci.">
        <title>Complete genome sequence of the halophilic bacterium Spirochaeta africana type strain (Z-7692(T)) from the alkaline Lake Magadi in the East African Rift.</title>
        <authorList>
            <person name="Liolos K."/>
            <person name="Abt B."/>
            <person name="Scheuner C."/>
            <person name="Teshima H."/>
            <person name="Held B."/>
            <person name="Lapidus A."/>
            <person name="Nolan M."/>
            <person name="Lucas S."/>
            <person name="Deshpande S."/>
            <person name="Cheng J.F."/>
            <person name="Tapia R."/>
            <person name="Goodwin L.A."/>
            <person name="Pitluck S."/>
            <person name="Pagani I."/>
            <person name="Ivanova N."/>
            <person name="Mavromatis K."/>
            <person name="Mikhailova N."/>
            <person name="Huntemann M."/>
            <person name="Pati A."/>
            <person name="Chen A."/>
            <person name="Palaniappan K."/>
            <person name="Land M."/>
            <person name="Rohde M."/>
            <person name="Tindall B.J."/>
            <person name="Detter J.C."/>
            <person name="Goker M."/>
            <person name="Bristow J."/>
            <person name="Eisen J.A."/>
            <person name="Markowitz V."/>
            <person name="Hugenholtz P."/>
            <person name="Woyke T."/>
            <person name="Klenk H.P."/>
            <person name="Kyrpides N.C."/>
        </authorList>
    </citation>
    <scope>NUCLEOTIDE SEQUENCE</scope>
    <source>
        <strain evidence="2">ATCC 700263 / DSM 8902 / Z-7692</strain>
    </source>
</reference>
<accession>H9UKY2</accession>
<keyword evidence="2" id="KW-1185">Reference proteome</keyword>
<proteinExistence type="predicted"/>
<protein>
    <submittedName>
        <fullName evidence="1">Uncharacterized protein</fullName>
    </submittedName>
</protein>
<gene>
    <name evidence="1" type="ordered locus">Spiaf_2127</name>
</gene>
<dbReference type="KEGG" id="sfc:Spiaf_2127"/>
<evidence type="ECO:0000313" key="1">
    <source>
        <dbReference type="EMBL" id="AFG38175.1"/>
    </source>
</evidence>
<dbReference type="RefSeq" id="WP_014456158.1">
    <property type="nucleotide sequence ID" value="NC_017098.1"/>
</dbReference>
<organism evidence="1 2">
    <name type="scientific">Spirochaeta africana (strain ATCC 700263 / DSM 8902 / Z-7692)</name>
    <dbReference type="NCBI Taxonomy" id="889378"/>
    <lineage>
        <taxon>Bacteria</taxon>
        <taxon>Pseudomonadati</taxon>
        <taxon>Spirochaetota</taxon>
        <taxon>Spirochaetia</taxon>
        <taxon>Spirochaetales</taxon>
        <taxon>Spirochaetaceae</taxon>
        <taxon>Spirochaeta</taxon>
    </lineage>
</organism>
<dbReference type="HOGENOM" id="CLU_1160509_0_0_12"/>
<evidence type="ECO:0000313" key="2">
    <source>
        <dbReference type="Proteomes" id="UP000007383"/>
    </source>
</evidence>
<dbReference type="PATRIC" id="fig|889378.3.peg.2113"/>
<dbReference type="EMBL" id="CP003282">
    <property type="protein sequence ID" value="AFG38175.1"/>
    <property type="molecule type" value="Genomic_DNA"/>
</dbReference>
<dbReference type="STRING" id="889378.Spiaf_2127"/>
<sequence length="239" mass="26097">MKSNLMAIALVVLLTVLTIPGGAASEPAARDIQGFFGRADARGDSLRGILLRPDALLSIPSGGDQVFVAVNSRQNSLFPDQLQAVRFPRGFLMTQHTIDHGQYIGLLDYELLRWVNPELLAPLVPEQEWVIRTVLHAPAAGNLNGVLELEIGVWSGPPGQRVLRPARSFQLLLDGEPLLEWDYTTASQSGDRDIRIENAGERYRFHGLEWAGAAELQLNVTSFGGAAAARSFTLPDHDP</sequence>